<gene>
    <name evidence="2" type="ORF">EJN92_14355</name>
</gene>
<dbReference type="InterPro" id="IPR021735">
    <property type="entry name" value="DUF3306"/>
</dbReference>
<sequence>MAANDFFNRWSKTKHAEVDKQCERVSPQLPDGCDTTEIESVEPAPLPQMQDVEQLHEGSDFSVFMRDGVDESVRRSAMKKLFTNPHFNLMDGLDIYVADYSQPDPLPVGMLASLRHAEMLLNPLAQLAQPLQNLLPRLIAASDLTIATENQNSITSPDIMPASVAVQDDEPEHELITKTDAPHLDNSNDKDPIQV</sequence>
<accession>A0A3S9HLV3</accession>
<dbReference type="EMBL" id="CP034464">
    <property type="protein sequence ID" value="AZP13076.1"/>
    <property type="molecule type" value="Genomic_DNA"/>
</dbReference>
<feature type="compositionally biased region" description="Basic and acidic residues" evidence="1">
    <location>
        <begin position="173"/>
        <end position="195"/>
    </location>
</feature>
<organism evidence="2 3">
    <name type="scientific">Undibacterium parvum</name>
    <dbReference type="NCBI Taxonomy" id="401471"/>
    <lineage>
        <taxon>Bacteria</taxon>
        <taxon>Pseudomonadati</taxon>
        <taxon>Pseudomonadota</taxon>
        <taxon>Betaproteobacteria</taxon>
        <taxon>Burkholderiales</taxon>
        <taxon>Oxalobacteraceae</taxon>
        <taxon>Undibacterium</taxon>
    </lineage>
</organism>
<dbReference type="AlphaFoldDB" id="A0A3S9HLV3"/>
<keyword evidence="3" id="KW-1185">Reference proteome</keyword>
<reference evidence="2 3" key="1">
    <citation type="journal article" date="2011" name="Int. J. Syst. Evol. Microbiol.">
        <title>Description of Undibacterium oligocarboniphilum sp. nov., isolated from purified water, and Undibacterium pigrum strain CCUG 49012 as the type strain of Undibacterium parvum sp. nov., and emended descriptions of the genus Undibacterium and the species Undibacterium pigrum.</title>
        <authorList>
            <person name="Eder W."/>
            <person name="Wanner G."/>
            <person name="Ludwig W."/>
            <person name="Busse H.J."/>
            <person name="Ziemke-Kageler F."/>
            <person name="Lang E."/>
        </authorList>
    </citation>
    <scope>NUCLEOTIDE SEQUENCE [LARGE SCALE GENOMIC DNA]</scope>
    <source>
        <strain evidence="2 3">DSM 23061</strain>
    </source>
</reference>
<dbReference type="Proteomes" id="UP000275663">
    <property type="component" value="Chromosome"/>
</dbReference>
<dbReference type="RefSeq" id="WP_126128452.1">
    <property type="nucleotide sequence ID" value="NZ_CP034464.1"/>
</dbReference>
<proteinExistence type="predicted"/>
<evidence type="ECO:0000313" key="3">
    <source>
        <dbReference type="Proteomes" id="UP000275663"/>
    </source>
</evidence>
<evidence type="ECO:0000313" key="2">
    <source>
        <dbReference type="EMBL" id="AZP13076.1"/>
    </source>
</evidence>
<dbReference type="Pfam" id="PF11748">
    <property type="entry name" value="DUF3306"/>
    <property type="match status" value="1"/>
</dbReference>
<feature type="region of interest" description="Disordered" evidence="1">
    <location>
        <begin position="167"/>
        <end position="195"/>
    </location>
</feature>
<protein>
    <submittedName>
        <fullName evidence="2">DUF3306 domain-containing protein</fullName>
    </submittedName>
</protein>
<name>A0A3S9HLV3_9BURK</name>
<dbReference type="KEGG" id="upv:EJN92_14355"/>
<dbReference type="OrthoDB" id="8776025at2"/>
<evidence type="ECO:0000256" key="1">
    <source>
        <dbReference type="SAM" id="MobiDB-lite"/>
    </source>
</evidence>